<name>A0A0K8PTT0_STRAJ</name>
<sequence length="160" mass="18266">MYVAKGDIMSSIRQTIDVDRRPEDVYDYVTDAERLPEWQLSAVSAERLDEGPVGVGSRMRVTRHIGRRVMPMTMEVTEYDPPHSWGMRGVDGPVRARVHGEVEPFDEGRRSHVTIEVDFEGHGVGKVLVPLVVRPQVRKELPRNEQILKDRLEHMGEKGL</sequence>
<organism evidence="1 2">
    <name type="scientific">Streptomyces azureus</name>
    <dbReference type="NCBI Taxonomy" id="146537"/>
    <lineage>
        <taxon>Bacteria</taxon>
        <taxon>Bacillati</taxon>
        <taxon>Actinomycetota</taxon>
        <taxon>Actinomycetes</taxon>
        <taxon>Kitasatosporales</taxon>
        <taxon>Streptomycetaceae</taxon>
        <taxon>Streptomyces</taxon>
    </lineage>
</organism>
<gene>
    <name evidence="1" type="ORF">SAZU_6143</name>
</gene>
<dbReference type="AlphaFoldDB" id="A0A0K8PTT0"/>
<dbReference type="InterPro" id="IPR019587">
    <property type="entry name" value="Polyketide_cyclase/dehydratase"/>
</dbReference>
<dbReference type="InterPro" id="IPR023393">
    <property type="entry name" value="START-like_dom_sf"/>
</dbReference>
<dbReference type="EMBL" id="DF968368">
    <property type="protein sequence ID" value="GAP51282.1"/>
    <property type="molecule type" value="Genomic_DNA"/>
</dbReference>
<proteinExistence type="predicted"/>
<reference evidence="1" key="1">
    <citation type="journal article" date="2015" name="Genome Announc.">
        <title>Draft Genome Sequence of Thiostrepton-Producing Streptomyces azureus ATCC 14921.</title>
        <authorList>
            <person name="Sakihara K."/>
            <person name="Maeda J."/>
            <person name="Tashiro K."/>
            <person name="Fujino Y."/>
            <person name="Kuhara S."/>
            <person name="Ohshima T."/>
            <person name="Ogata S."/>
            <person name="Doi K."/>
        </authorList>
    </citation>
    <scope>NUCLEOTIDE SEQUENCE [LARGE SCALE GENOMIC DNA]</scope>
    <source>
        <strain evidence="1">ATCC14921</strain>
    </source>
</reference>
<accession>A0A0K8PTT0</accession>
<dbReference type="SUPFAM" id="SSF55961">
    <property type="entry name" value="Bet v1-like"/>
    <property type="match status" value="1"/>
</dbReference>
<dbReference type="PATRIC" id="fig|146537.3.peg.6458"/>
<evidence type="ECO:0000313" key="1">
    <source>
        <dbReference type="EMBL" id="GAP51282.1"/>
    </source>
</evidence>
<dbReference type="Proteomes" id="UP000053859">
    <property type="component" value="Unassembled WGS sequence"/>
</dbReference>
<dbReference type="Gene3D" id="3.30.530.20">
    <property type="match status" value="1"/>
</dbReference>
<evidence type="ECO:0000313" key="2">
    <source>
        <dbReference type="Proteomes" id="UP000053859"/>
    </source>
</evidence>
<dbReference type="Pfam" id="PF10604">
    <property type="entry name" value="Polyketide_cyc2"/>
    <property type="match status" value="1"/>
</dbReference>
<keyword evidence="2" id="KW-1185">Reference proteome</keyword>
<protein>
    <submittedName>
        <fullName evidence="1">Uncharacterized protein</fullName>
    </submittedName>
</protein>